<protein>
    <recommendedName>
        <fullName evidence="2">F-box domain-containing protein</fullName>
    </recommendedName>
</protein>
<organism evidence="3">
    <name type="scientific">Psilocybe cubensis</name>
    <name type="common">Psychedelic mushroom</name>
    <name type="synonym">Stropharia cubensis</name>
    <dbReference type="NCBI Taxonomy" id="181762"/>
    <lineage>
        <taxon>Eukaryota</taxon>
        <taxon>Fungi</taxon>
        <taxon>Dikarya</taxon>
        <taxon>Basidiomycota</taxon>
        <taxon>Agaricomycotina</taxon>
        <taxon>Agaricomycetes</taxon>
        <taxon>Agaricomycetidae</taxon>
        <taxon>Agaricales</taxon>
        <taxon>Agaricineae</taxon>
        <taxon>Strophariaceae</taxon>
        <taxon>Psilocybe</taxon>
    </lineage>
</organism>
<gene>
    <name evidence="3" type="ORF">JR316_007372</name>
</gene>
<dbReference type="Gene3D" id="3.80.10.10">
    <property type="entry name" value="Ribonuclease Inhibitor"/>
    <property type="match status" value="1"/>
</dbReference>
<reference evidence="3" key="1">
    <citation type="submission" date="2021-02" db="EMBL/GenBank/DDBJ databases">
        <title>Psilocybe cubensis genome.</title>
        <authorList>
            <person name="Mckernan K.J."/>
            <person name="Crawford S."/>
            <person name="Trippe A."/>
            <person name="Kane L.T."/>
            <person name="Mclaughlin S."/>
        </authorList>
    </citation>
    <scope>NUCLEOTIDE SEQUENCE [LARGE SCALE GENOMIC DNA]</scope>
    <source>
        <strain evidence="3">MGC-MH-2018</strain>
    </source>
</reference>
<dbReference type="PANTHER" id="PTHR38926">
    <property type="entry name" value="F-BOX DOMAIN CONTAINING PROTEIN, EXPRESSED"/>
    <property type="match status" value="1"/>
</dbReference>
<dbReference type="SUPFAM" id="SSF52047">
    <property type="entry name" value="RNI-like"/>
    <property type="match status" value="1"/>
</dbReference>
<feature type="domain" description="F-box" evidence="2">
    <location>
        <begin position="66"/>
        <end position="121"/>
    </location>
</feature>
<sequence length="698" mass="78874">MTTPSGRRTRASIDAELELLEAQLQTLILRESDIQKVIDHAQRMKDALTLERLSTEKQKAELEAQKEPINWLPVELLIHIFSAYAVLGYSTDNPHPSVTVSHVCRKWRDIVLDAPDLWRRIVLRGFQRRAPFRVYLERSMDSPLDIDYTTMPRISTSEERYQVMKLAEICNPHFRRVESLSIQVKNAIAFLPFILIIKDHVKMLPRLRHLNVAISAQDPSFHDISSLLDADRIALTNDTVFIPSSSNLRRLKIEKIPLFNFPASLIANLVSLEIVYSPRSTTNHYFVKMSSLCRFLTLTPRLEELVLANTVPYFDVYPSSEAPDVSARENKEEMQPVNLLHLKSIDWTFPFCGDIHRLLSLINAPGLERLDLWVNDPPRRLDIDYVRGYTYTSSSYSLRNTVTYPSLRDLSVQYAGEEASSLSLRNFSFPALEKLAFTNIDTAARRPGGYMPSLPVFPRLESIFRDPRLPNLTHLTLSHFEIWTEVGRVEAMLGYMPLLTSLSLDACPGTCKLLNALQEQVVPATNRVQSARRGAVRGVKLCPRLEALSFWGCQDVDFATLLAVVYSRNRSASGFAEETTHKDESATPNGATQAIVTRGLRDENNGGASHRTEPAQMGRKIKPLRKLRRDPPELPGAPSAENVAAATRSMATVMIHAARRPAQIIYLRMTDCKLISEEEAIQFKSLGVVDVIWSGSDQ</sequence>
<dbReference type="AlphaFoldDB" id="A0A8H7XSG9"/>
<keyword evidence="1" id="KW-0175">Coiled coil</keyword>
<dbReference type="PANTHER" id="PTHR38926:SF5">
    <property type="entry name" value="F-BOX AND LEUCINE-RICH REPEAT PROTEIN 6"/>
    <property type="match status" value="1"/>
</dbReference>
<dbReference type="Gene3D" id="1.20.1280.50">
    <property type="match status" value="1"/>
</dbReference>
<proteinExistence type="predicted"/>
<dbReference type="OrthoDB" id="3027018at2759"/>
<dbReference type="Pfam" id="PF12937">
    <property type="entry name" value="F-box-like"/>
    <property type="match status" value="1"/>
</dbReference>
<evidence type="ECO:0000259" key="2">
    <source>
        <dbReference type="PROSITE" id="PS50181"/>
    </source>
</evidence>
<feature type="coiled-coil region" evidence="1">
    <location>
        <begin position="10"/>
        <end position="65"/>
    </location>
</feature>
<comment type="caution">
    <text evidence="3">The sequence shown here is derived from an EMBL/GenBank/DDBJ whole genome shotgun (WGS) entry which is preliminary data.</text>
</comment>
<evidence type="ECO:0000313" key="3">
    <source>
        <dbReference type="EMBL" id="KAG5167035.1"/>
    </source>
</evidence>
<evidence type="ECO:0000256" key="1">
    <source>
        <dbReference type="SAM" id="Coils"/>
    </source>
</evidence>
<dbReference type="InterPro" id="IPR036047">
    <property type="entry name" value="F-box-like_dom_sf"/>
</dbReference>
<name>A0A8H7XSG9_PSICU</name>
<dbReference type="EMBL" id="JAFIQS010000007">
    <property type="protein sequence ID" value="KAG5167035.1"/>
    <property type="molecule type" value="Genomic_DNA"/>
</dbReference>
<dbReference type="InterPro" id="IPR032675">
    <property type="entry name" value="LRR_dom_sf"/>
</dbReference>
<accession>A0A8H7XSG9</accession>
<dbReference type="InterPro" id="IPR001810">
    <property type="entry name" value="F-box_dom"/>
</dbReference>
<dbReference type="PROSITE" id="PS50181">
    <property type="entry name" value="FBOX"/>
    <property type="match status" value="1"/>
</dbReference>
<dbReference type="SUPFAM" id="SSF81383">
    <property type="entry name" value="F-box domain"/>
    <property type="match status" value="1"/>
</dbReference>